<dbReference type="EnsemblPlants" id="AVESA.00010b.r2.2AG0200360.1">
    <property type="protein sequence ID" value="AVESA.00010b.r2.2AG0200360.1.CDS.1"/>
    <property type="gene ID" value="AVESA.00010b.r2.2AG0200360"/>
</dbReference>
<proteinExistence type="predicted"/>
<evidence type="ECO:0000313" key="2">
    <source>
        <dbReference type="Proteomes" id="UP001732700"/>
    </source>
</evidence>
<dbReference type="Proteomes" id="UP001732700">
    <property type="component" value="Chromosome 2A"/>
</dbReference>
<keyword evidence="2" id="KW-1185">Reference proteome</keyword>
<reference evidence="1" key="2">
    <citation type="submission" date="2025-09" db="UniProtKB">
        <authorList>
            <consortium name="EnsemblPlants"/>
        </authorList>
    </citation>
    <scope>IDENTIFICATION</scope>
</reference>
<evidence type="ECO:0000313" key="1">
    <source>
        <dbReference type="EnsemblPlants" id="AVESA.00010b.r2.2AG0200360.1.CDS.1"/>
    </source>
</evidence>
<organism evidence="1 2">
    <name type="scientific">Avena sativa</name>
    <name type="common">Oat</name>
    <dbReference type="NCBI Taxonomy" id="4498"/>
    <lineage>
        <taxon>Eukaryota</taxon>
        <taxon>Viridiplantae</taxon>
        <taxon>Streptophyta</taxon>
        <taxon>Embryophyta</taxon>
        <taxon>Tracheophyta</taxon>
        <taxon>Spermatophyta</taxon>
        <taxon>Magnoliopsida</taxon>
        <taxon>Liliopsida</taxon>
        <taxon>Poales</taxon>
        <taxon>Poaceae</taxon>
        <taxon>BOP clade</taxon>
        <taxon>Pooideae</taxon>
        <taxon>Poodae</taxon>
        <taxon>Poeae</taxon>
        <taxon>Poeae Chloroplast Group 1 (Aveneae type)</taxon>
        <taxon>Aveninae</taxon>
        <taxon>Avena</taxon>
    </lineage>
</organism>
<accession>A0ACD5U7W7</accession>
<name>A0ACD5U7W7_AVESA</name>
<sequence>MNVFYCIPILSIENNGLRKLVDEIDTSAMANWVGCGNHFISIYLDHDESIRAVDWDDVVAFPIVQLPPVLSPVKPINIVTADDASSHVVDDSGPFQEVQPQPFQEVQPQPCVRTRSKVRNADNSETEDASREKSESSEDADSDFEFNDSEVDLSDDDDLYADNVDDDEEHVKKMKMKRTVKFEDEGESEDEDLWAPDSDEEKVQMKFKTFRREDLGSVTFHVGLKFESVDMVRRAIKEYSCKDRRDIRLPINDKKRINARCYGSPPCSWNMWVSYDARSDCWMVKTYDQKHNCGRKWNVRAFNSRFIATKFLETFKADQDMNLKNFQRLVQKEWNMTPTNSKLQRARRIAMQTIYGDEEAQYNKLWDFGNELRRSNPGSSFYLVVDENSRFSR</sequence>
<reference evidence="1" key="1">
    <citation type="submission" date="2021-05" db="EMBL/GenBank/DDBJ databases">
        <authorList>
            <person name="Scholz U."/>
            <person name="Mascher M."/>
            <person name="Fiebig A."/>
        </authorList>
    </citation>
    <scope>NUCLEOTIDE SEQUENCE [LARGE SCALE GENOMIC DNA]</scope>
</reference>
<protein>
    <submittedName>
        <fullName evidence="1">Uncharacterized protein</fullName>
    </submittedName>
</protein>